<evidence type="ECO:0008006" key="2">
    <source>
        <dbReference type="Google" id="ProtNLM"/>
    </source>
</evidence>
<evidence type="ECO:0000313" key="1">
    <source>
        <dbReference type="EMBL" id="CAB4128727.1"/>
    </source>
</evidence>
<dbReference type="Gene3D" id="2.60.120.260">
    <property type="entry name" value="Galactose-binding domain-like"/>
    <property type="match status" value="2"/>
</dbReference>
<organism evidence="1">
    <name type="scientific">uncultured Caudovirales phage</name>
    <dbReference type="NCBI Taxonomy" id="2100421"/>
    <lineage>
        <taxon>Viruses</taxon>
        <taxon>Duplodnaviria</taxon>
        <taxon>Heunggongvirae</taxon>
        <taxon>Uroviricota</taxon>
        <taxon>Caudoviricetes</taxon>
        <taxon>Peduoviridae</taxon>
        <taxon>Maltschvirus</taxon>
        <taxon>Maltschvirus maltsch</taxon>
    </lineage>
</organism>
<name>A0A6J5L6S5_9CAUD</name>
<sequence>MPRYNDFFFGSIGPGTGYYGTRAALAFSAEPITATAVGYDDIALTWLAPTGAYSTFRVLRNQSGFPQTHEDGFVVYESAGAPAAPTSRNPFHDTSLDENKAIKFPLMGGRFVFYRAWVKKDENGAWVTAGDTFVLLPSPHNLSIARDSRYVETNPEATGYIGQDRLAYFDPKTSPFVSSTHKRFLDLFPRAITSSSTGALDVPTDSYNGTTYQTSGQLGISTFSDTTSEQYNDENSLFPAFMSAFSFTVDEMLTFAGLITPDTSVHWSSPTSIFLGGQELGMTQDIDSVTATQRSLLRNAVPIYSSKGTLSGLELLSQSMTGYDAVVTETNNLLLSIEDSTFYIPGWEEKADAASKVTPVVKPAIGNWTVLSTGLSMEVVSSEVTSANNDYLADATYGKYIIDTTYCAKVTPSTTNQSIGLGTVNPLGTGIPVTGGSYYTFQALYKRSNSASNTMTVEFKWFDKAGVYISSSTNISVSLTRTPISSWYSTATPPTVVSRQAPLNALYLGIVLKFSDSHIVYLDMVQVNEVASDASGGIAYQEPRGALVDLQPARANFVNNPSLLTSASGWTAYSESSSSREAIDGFSGTGVFNMVADGTDTLWCKVGVSNHKANAKTGDTYAFSCYVKDVNTAVEYTPFVYAYDNFGARPLGVIDGVDPDPSSIKLPLGGSDLQVAPSLVGVSTEVVSTEWTRFSHTFKVPGVVLPLYSVVVTGKTAVWDGIIPVGTKEVTIGGFSETNAVFNGTFQVRNITETTFSFLIDSDDISLSIVAEPDAVVSFDAQDVELSVGVFSSTIPEDTTSVRIDAMQLEKGPDILRYFDGSMIYDGAVWGSNYLGLYSGDIGSSGLYPAKGPRLQRLQNEIADFIGFGTPFYVTLFDGSVYYKGFA</sequence>
<proteinExistence type="predicted"/>
<gene>
    <name evidence="1" type="ORF">UFOVP111_68</name>
</gene>
<reference evidence="1" key="1">
    <citation type="submission" date="2020-04" db="EMBL/GenBank/DDBJ databases">
        <authorList>
            <person name="Chiriac C."/>
            <person name="Salcher M."/>
            <person name="Ghai R."/>
            <person name="Kavagutti S V."/>
        </authorList>
    </citation>
    <scope>NUCLEOTIDE SEQUENCE</scope>
</reference>
<accession>A0A6J5L6S5</accession>
<dbReference type="EMBL" id="LR796226">
    <property type="protein sequence ID" value="CAB4128727.1"/>
    <property type="molecule type" value="Genomic_DNA"/>
</dbReference>
<protein>
    <recommendedName>
        <fullName evidence="2">Carbohydrate-binding, CenC-like</fullName>
    </recommendedName>
</protein>